<organism evidence="2 3">
    <name type="scientific">Cecembia lonarensis (strain CCUG 58316 / KCTC 22772 / LW9)</name>
    <dbReference type="NCBI Taxonomy" id="1225176"/>
    <lineage>
        <taxon>Bacteria</taxon>
        <taxon>Pseudomonadati</taxon>
        <taxon>Bacteroidota</taxon>
        <taxon>Cytophagia</taxon>
        <taxon>Cytophagales</taxon>
        <taxon>Cyclobacteriaceae</taxon>
        <taxon>Cecembia</taxon>
    </lineage>
</organism>
<dbReference type="Proteomes" id="UP000004478">
    <property type="component" value="Unassembled WGS sequence"/>
</dbReference>
<proteinExistence type="predicted"/>
<dbReference type="PANTHER" id="PTHR12526">
    <property type="entry name" value="GLYCOSYLTRANSFERASE"/>
    <property type="match status" value="1"/>
</dbReference>
<protein>
    <submittedName>
        <fullName evidence="2">GDP-mannose-dependent alpha-(1-6)-phosphatidylinositol monomannoside mannosyltransferase</fullName>
        <ecNumber evidence="2">2.4.1.57</ecNumber>
    </submittedName>
</protein>
<name>K1LYG1_CECL9</name>
<evidence type="ECO:0000259" key="1">
    <source>
        <dbReference type="Pfam" id="PF00534"/>
    </source>
</evidence>
<dbReference type="PATRIC" id="fig|1225176.3.peg.2398"/>
<keyword evidence="2" id="KW-0808">Transferase</keyword>
<dbReference type="EC" id="2.4.1.57" evidence="2"/>
<dbReference type="CDD" id="cd03801">
    <property type="entry name" value="GT4_PimA-like"/>
    <property type="match status" value="1"/>
</dbReference>
<reference evidence="2 3" key="1">
    <citation type="journal article" date="2012" name="J. Bacteriol.">
        <title>Draft Genome Sequence of Cecembia lonarensis Strain LW9T, Isolated from Lonar Lake, a Haloalkaline Lake in India.</title>
        <authorList>
            <person name="Shivaji S."/>
            <person name="Ara S."/>
            <person name="Singh A."/>
            <person name="Pinnaka A.K."/>
        </authorList>
    </citation>
    <scope>NUCLEOTIDE SEQUENCE [LARGE SCALE GENOMIC DNA]</scope>
    <source>
        <strain evidence="2 3">LW9</strain>
    </source>
</reference>
<comment type="caution">
    <text evidence="2">The sequence shown here is derived from an EMBL/GenBank/DDBJ whole genome shotgun (WGS) entry which is preliminary data.</text>
</comment>
<gene>
    <name evidence="2" type="primary">pimB_1</name>
    <name evidence="2" type="ORF">B879_02247</name>
</gene>
<evidence type="ECO:0000313" key="3">
    <source>
        <dbReference type="Proteomes" id="UP000004478"/>
    </source>
</evidence>
<dbReference type="RefSeq" id="WP_009185277.1">
    <property type="nucleotide sequence ID" value="NZ_AMGM01000032.1"/>
</dbReference>
<dbReference type="EMBL" id="AMGM01000032">
    <property type="protein sequence ID" value="EKB49149.1"/>
    <property type="molecule type" value="Genomic_DNA"/>
</dbReference>
<evidence type="ECO:0000313" key="2">
    <source>
        <dbReference type="EMBL" id="EKB49149.1"/>
    </source>
</evidence>
<dbReference type="OrthoDB" id="9816564at2"/>
<dbReference type="InterPro" id="IPR001296">
    <property type="entry name" value="Glyco_trans_1"/>
</dbReference>
<dbReference type="SUPFAM" id="SSF53756">
    <property type="entry name" value="UDP-Glycosyltransferase/glycogen phosphorylase"/>
    <property type="match status" value="1"/>
</dbReference>
<feature type="domain" description="Glycosyl transferase family 1" evidence="1">
    <location>
        <begin position="83"/>
        <end position="246"/>
    </location>
</feature>
<keyword evidence="3" id="KW-1185">Reference proteome</keyword>
<sequence>MSEFLDIHHYNKGNFLQRWQGDAKQRLFEKKAFFAYDGMALMTQTLVKHYQNFPNPQPKLLHLPMTVDLERFQSPKEPLPEFQSPYIAFVGVMNDAKDGVSNLIKAFNSIKDKFPSHKVYLVGAWNYDTPIHLQLIKDLGLAKRVFWMKEYSREQIPNIICNADLLVLPRPDSKQAQGGFPTKLGEYLATGKPVCATRVGEIPDYLTDNESVFFAEPGSVESFADAMGRALGDYENAKRVGANGRKVAEEHFNKDVQARKLCDFLEKLEKQEPRKK</sequence>
<dbReference type="GO" id="GO:0016757">
    <property type="term" value="F:glycosyltransferase activity"/>
    <property type="evidence" value="ECO:0007669"/>
    <property type="project" value="UniProtKB-KW"/>
</dbReference>
<accession>K1LYG1</accession>
<dbReference type="AlphaFoldDB" id="K1LYG1"/>
<dbReference type="Pfam" id="PF00534">
    <property type="entry name" value="Glycos_transf_1"/>
    <property type="match status" value="1"/>
</dbReference>
<dbReference type="Gene3D" id="3.40.50.2000">
    <property type="entry name" value="Glycogen Phosphorylase B"/>
    <property type="match status" value="2"/>
</dbReference>
<keyword evidence="2" id="KW-0328">Glycosyltransferase</keyword>